<dbReference type="AlphaFoldDB" id="A0A9P4S6J9"/>
<proteinExistence type="predicted"/>
<dbReference type="InterPro" id="IPR037176">
    <property type="entry name" value="Osmotin/thaumatin-like_sf"/>
</dbReference>
<comment type="caution">
    <text evidence="2">The sequence shown here is derived from an EMBL/GenBank/DDBJ whole genome shotgun (WGS) entry which is preliminary data.</text>
</comment>
<evidence type="ECO:0000256" key="1">
    <source>
        <dbReference type="SAM" id="SignalP"/>
    </source>
</evidence>
<keyword evidence="3" id="KW-1185">Reference proteome</keyword>
<accession>A0A9P4S6J9</accession>
<dbReference type="Proteomes" id="UP000799429">
    <property type="component" value="Unassembled WGS sequence"/>
</dbReference>
<reference evidence="2" key="1">
    <citation type="journal article" date="2020" name="Stud. Mycol.">
        <title>101 Dothideomycetes genomes: a test case for predicting lifestyles and emergence of pathogens.</title>
        <authorList>
            <person name="Haridas S."/>
            <person name="Albert R."/>
            <person name="Binder M."/>
            <person name="Bloem J."/>
            <person name="Labutti K."/>
            <person name="Salamov A."/>
            <person name="Andreopoulos B."/>
            <person name="Baker S."/>
            <person name="Barry K."/>
            <person name="Bills G."/>
            <person name="Bluhm B."/>
            <person name="Cannon C."/>
            <person name="Castanera R."/>
            <person name="Culley D."/>
            <person name="Daum C."/>
            <person name="Ezra D."/>
            <person name="Gonzalez J."/>
            <person name="Henrissat B."/>
            <person name="Kuo A."/>
            <person name="Liang C."/>
            <person name="Lipzen A."/>
            <person name="Lutzoni F."/>
            <person name="Magnuson J."/>
            <person name="Mondo S."/>
            <person name="Nolan M."/>
            <person name="Ohm R."/>
            <person name="Pangilinan J."/>
            <person name="Park H.-J."/>
            <person name="Ramirez L."/>
            <person name="Alfaro M."/>
            <person name="Sun H."/>
            <person name="Tritt A."/>
            <person name="Yoshinaga Y."/>
            <person name="Zwiers L.-H."/>
            <person name="Turgeon B."/>
            <person name="Goodwin S."/>
            <person name="Spatafora J."/>
            <person name="Crous P."/>
            <person name="Grigoriev I."/>
        </authorList>
    </citation>
    <scope>NUCLEOTIDE SEQUENCE</scope>
    <source>
        <strain evidence="2">CBS 101060</strain>
    </source>
</reference>
<dbReference type="InterPro" id="IPR006771">
    <property type="entry name" value="CetA-like"/>
</dbReference>
<dbReference type="EMBL" id="MU006105">
    <property type="protein sequence ID" value="KAF2835983.1"/>
    <property type="molecule type" value="Genomic_DNA"/>
</dbReference>
<protein>
    <submittedName>
        <fullName evidence="2">Uncharacterized protein</fullName>
    </submittedName>
</protein>
<gene>
    <name evidence="2" type="ORF">M501DRAFT_277294</name>
</gene>
<organism evidence="2 3">
    <name type="scientific">Patellaria atrata CBS 101060</name>
    <dbReference type="NCBI Taxonomy" id="1346257"/>
    <lineage>
        <taxon>Eukaryota</taxon>
        <taxon>Fungi</taxon>
        <taxon>Dikarya</taxon>
        <taxon>Ascomycota</taxon>
        <taxon>Pezizomycotina</taxon>
        <taxon>Dothideomycetes</taxon>
        <taxon>Dothideomycetes incertae sedis</taxon>
        <taxon>Patellariales</taxon>
        <taxon>Patellariaceae</taxon>
        <taxon>Patellaria</taxon>
    </lineage>
</organism>
<evidence type="ECO:0000313" key="2">
    <source>
        <dbReference type="EMBL" id="KAF2835983.1"/>
    </source>
</evidence>
<dbReference type="OrthoDB" id="5144514at2759"/>
<keyword evidence="1" id="KW-0732">Signal</keyword>
<dbReference type="SUPFAM" id="SSF49870">
    <property type="entry name" value="Osmotin, thaumatin-like protein"/>
    <property type="match status" value="1"/>
</dbReference>
<feature type="chain" id="PRO_5040218996" evidence="1">
    <location>
        <begin position="20"/>
        <end position="198"/>
    </location>
</feature>
<evidence type="ECO:0000313" key="3">
    <source>
        <dbReference type="Proteomes" id="UP000799429"/>
    </source>
</evidence>
<dbReference type="PANTHER" id="PTHR36195">
    <property type="entry name" value="DOMAIN PROTEIN, PUTATIVE (AFU_ORTHOLOGUE AFUA_5G01990)-RELATED-RELATED"/>
    <property type="match status" value="1"/>
</dbReference>
<sequence length="198" mass="21446">MQVITIAAALFAAIPFASAGNPSGGRAIVINQCDFDVYLWSIDADRVSSKPTTCITKSGGTYEERYRVPSTGGVSMKLAKADHLGPDVHITQFEYTLAGNIWYDISNVDCTTVACPFQSYGMTMRAGSGCPVVRCHAGDMTCREAYTEWNDDWASKACDATSDVVMTLCSEQPAPEKRGYGARVGRVKHIGHPHIRPS</sequence>
<feature type="signal peptide" evidence="1">
    <location>
        <begin position="1"/>
        <end position="19"/>
    </location>
</feature>
<dbReference type="PANTHER" id="PTHR36195:SF4">
    <property type="entry name" value="DOMAIN PROTEIN, PUTATIVE (AFU_ORTHOLOGUE AFUA_5G01990)-RELATED"/>
    <property type="match status" value="1"/>
</dbReference>
<name>A0A9P4S6J9_9PEZI</name>
<dbReference type="Pfam" id="PF04681">
    <property type="entry name" value="Bys1"/>
    <property type="match status" value="1"/>
</dbReference>